<dbReference type="AlphaFoldDB" id="A0A3E4YKK1"/>
<dbReference type="Proteomes" id="UP000260758">
    <property type="component" value="Unassembled WGS sequence"/>
</dbReference>
<proteinExistence type="predicted"/>
<accession>A0A3E4YKK1</accession>
<dbReference type="RefSeq" id="WP_117718036.1">
    <property type="nucleotide sequence ID" value="NZ_QSTP01000001.1"/>
</dbReference>
<reference evidence="1 2" key="1">
    <citation type="submission" date="2018-08" db="EMBL/GenBank/DDBJ databases">
        <title>A genome reference for cultivated species of the human gut microbiota.</title>
        <authorList>
            <person name="Zou Y."/>
            <person name="Xue W."/>
            <person name="Luo G."/>
        </authorList>
    </citation>
    <scope>NUCLEOTIDE SEQUENCE [LARGE SCALE GENOMIC DNA]</scope>
    <source>
        <strain evidence="1 2">OM07-13</strain>
    </source>
</reference>
<evidence type="ECO:0000313" key="1">
    <source>
        <dbReference type="EMBL" id="RGM75278.1"/>
    </source>
</evidence>
<name>A0A3E4YKK1_9FIRM</name>
<gene>
    <name evidence="1" type="ORF">DXB99_01735</name>
</gene>
<comment type="caution">
    <text evidence="1">The sequence shown here is derived from an EMBL/GenBank/DDBJ whole genome shotgun (WGS) entry which is preliminary data.</text>
</comment>
<organism evidence="1 2">
    <name type="scientific">Agathobacter rectalis</name>
    <dbReference type="NCBI Taxonomy" id="39491"/>
    <lineage>
        <taxon>Bacteria</taxon>
        <taxon>Bacillati</taxon>
        <taxon>Bacillota</taxon>
        <taxon>Clostridia</taxon>
        <taxon>Lachnospirales</taxon>
        <taxon>Lachnospiraceae</taxon>
        <taxon>Agathobacter</taxon>
    </lineage>
</organism>
<protein>
    <submittedName>
        <fullName evidence="1">Uncharacterized protein</fullName>
    </submittedName>
</protein>
<dbReference type="EMBL" id="QSTP01000001">
    <property type="protein sequence ID" value="RGM75278.1"/>
    <property type="molecule type" value="Genomic_DNA"/>
</dbReference>
<sequence>MIFNDITVLGVIYYKNPLTVVVTDNYFNNRLNIDETNSYVAYSLEYDYTIYKFDIVAEILKRDNIIKEEKSILNLFTDCEKAELFELFKNTMLKTLSCYYCKNFTDIIDFYKGVRKA</sequence>
<evidence type="ECO:0000313" key="2">
    <source>
        <dbReference type="Proteomes" id="UP000260758"/>
    </source>
</evidence>